<gene>
    <name evidence="2" type="ORF">BGW38_007142</name>
</gene>
<feature type="non-terminal residue" evidence="2">
    <location>
        <position position="259"/>
    </location>
</feature>
<evidence type="ECO:0000256" key="1">
    <source>
        <dbReference type="SAM" id="MobiDB-lite"/>
    </source>
</evidence>
<name>A0A9P6FMW9_9FUNG</name>
<feature type="compositionally biased region" description="Polar residues" evidence="1">
    <location>
        <begin position="248"/>
        <end position="259"/>
    </location>
</feature>
<feature type="compositionally biased region" description="Polar residues" evidence="1">
    <location>
        <begin position="153"/>
        <end position="186"/>
    </location>
</feature>
<feature type="compositionally biased region" description="Low complexity" evidence="1">
    <location>
        <begin position="217"/>
        <end position="231"/>
    </location>
</feature>
<accession>A0A9P6FMW9</accession>
<feature type="region of interest" description="Disordered" evidence="1">
    <location>
        <begin position="1"/>
        <end position="259"/>
    </location>
</feature>
<protein>
    <submittedName>
        <fullName evidence="2">Uncharacterized protein</fullName>
    </submittedName>
</protein>
<feature type="compositionally biased region" description="Low complexity" evidence="1">
    <location>
        <begin position="69"/>
        <end position="110"/>
    </location>
</feature>
<keyword evidence="3" id="KW-1185">Reference proteome</keyword>
<feature type="compositionally biased region" description="Polar residues" evidence="1">
    <location>
        <begin position="1"/>
        <end position="20"/>
    </location>
</feature>
<proteinExistence type="predicted"/>
<dbReference type="AlphaFoldDB" id="A0A9P6FMW9"/>
<evidence type="ECO:0000313" key="2">
    <source>
        <dbReference type="EMBL" id="KAF9577565.1"/>
    </source>
</evidence>
<reference evidence="2" key="1">
    <citation type="journal article" date="2020" name="Fungal Divers.">
        <title>Resolving the Mortierellaceae phylogeny through synthesis of multi-gene phylogenetics and phylogenomics.</title>
        <authorList>
            <person name="Vandepol N."/>
            <person name="Liber J."/>
            <person name="Desiro A."/>
            <person name="Na H."/>
            <person name="Kennedy M."/>
            <person name="Barry K."/>
            <person name="Grigoriev I.V."/>
            <person name="Miller A.N."/>
            <person name="O'Donnell K."/>
            <person name="Stajich J.E."/>
            <person name="Bonito G."/>
        </authorList>
    </citation>
    <scope>NUCLEOTIDE SEQUENCE</scope>
    <source>
        <strain evidence="2">KOD1015</strain>
    </source>
</reference>
<sequence>MHSTESQSANRSNSFRSSITAGGDGVVQDNGNGNGNASGPGRRAAPPPIKPKPSAFAGASSISATIPDSTTPLSSTLTKSTSSSSTFGTSLSRRSLTVTTTDSEEVSSTVGDLRRAFEKNPNSAPLFMSGAPGVGAGAGKSSTAPPPPPPLQQHASVTRVQSPPFGNTSMTGQGQIASGENRNSYQPRSATTAAPPRPLKPMGLRRPEDGPATAPVSNVSSLSSPSSSSTSEGVDNTQMDFGNLRARFQSQATVSPSKQ</sequence>
<evidence type="ECO:0000313" key="3">
    <source>
        <dbReference type="Proteomes" id="UP000780801"/>
    </source>
</evidence>
<organism evidence="2 3">
    <name type="scientific">Lunasporangiospora selenospora</name>
    <dbReference type="NCBI Taxonomy" id="979761"/>
    <lineage>
        <taxon>Eukaryota</taxon>
        <taxon>Fungi</taxon>
        <taxon>Fungi incertae sedis</taxon>
        <taxon>Mucoromycota</taxon>
        <taxon>Mortierellomycotina</taxon>
        <taxon>Mortierellomycetes</taxon>
        <taxon>Mortierellales</taxon>
        <taxon>Mortierellaceae</taxon>
        <taxon>Lunasporangiospora</taxon>
    </lineage>
</organism>
<dbReference type="EMBL" id="JAABOA010004661">
    <property type="protein sequence ID" value="KAF9577565.1"/>
    <property type="molecule type" value="Genomic_DNA"/>
</dbReference>
<comment type="caution">
    <text evidence="2">The sequence shown here is derived from an EMBL/GenBank/DDBJ whole genome shotgun (WGS) entry which is preliminary data.</text>
</comment>
<dbReference type="Proteomes" id="UP000780801">
    <property type="component" value="Unassembled WGS sequence"/>
</dbReference>